<feature type="region of interest" description="Disordered" evidence="1">
    <location>
        <begin position="120"/>
        <end position="167"/>
    </location>
</feature>
<protein>
    <submittedName>
        <fullName evidence="2">Uncharacterized protein</fullName>
    </submittedName>
</protein>
<dbReference type="Proteomes" id="UP000054321">
    <property type="component" value="Unassembled WGS sequence"/>
</dbReference>
<evidence type="ECO:0000256" key="1">
    <source>
        <dbReference type="SAM" id="MobiDB-lite"/>
    </source>
</evidence>
<reference evidence="3" key="2">
    <citation type="submission" date="2015-01" db="EMBL/GenBank/DDBJ databases">
        <title>Evolutionary Origins and Diversification of the Mycorrhizal Mutualists.</title>
        <authorList>
            <consortium name="DOE Joint Genome Institute"/>
            <consortium name="Mycorrhizal Genomics Consortium"/>
            <person name="Kohler A."/>
            <person name="Kuo A."/>
            <person name="Nagy L.G."/>
            <person name="Floudas D."/>
            <person name="Copeland A."/>
            <person name="Barry K.W."/>
            <person name="Cichocki N."/>
            <person name="Veneault-Fourrey C."/>
            <person name="LaButti K."/>
            <person name="Lindquist E.A."/>
            <person name="Lipzen A."/>
            <person name="Lundell T."/>
            <person name="Morin E."/>
            <person name="Murat C."/>
            <person name="Riley R."/>
            <person name="Ohm R."/>
            <person name="Sun H."/>
            <person name="Tunlid A."/>
            <person name="Henrissat B."/>
            <person name="Grigoriev I.V."/>
            <person name="Hibbett D.S."/>
            <person name="Martin F."/>
        </authorList>
    </citation>
    <scope>NUCLEOTIDE SEQUENCE [LARGE SCALE GENOMIC DNA]</scope>
    <source>
        <strain evidence="3">Zn</strain>
    </source>
</reference>
<name>A0A0C3HAK4_OIDMZ</name>
<reference evidence="2 3" key="1">
    <citation type="submission" date="2014-04" db="EMBL/GenBank/DDBJ databases">
        <authorList>
            <consortium name="DOE Joint Genome Institute"/>
            <person name="Kuo A."/>
            <person name="Martino E."/>
            <person name="Perotto S."/>
            <person name="Kohler A."/>
            <person name="Nagy L.G."/>
            <person name="Floudas D."/>
            <person name="Copeland A."/>
            <person name="Barry K.W."/>
            <person name="Cichocki N."/>
            <person name="Veneault-Fourrey C."/>
            <person name="LaButti K."/>
            <person name="Lindquist E.A."/>
            <person name="Lipzen A."/>
            <person name="Lundell T."/>
            <person name="Morin E."/>
            <person name="Murat C."/>
            <person name="Sun H."/>
            <person name="Tunlid A."/>
            <person name="Henrissat B."/>
            <person name="Grigoriev I.V."/>
            <person name="Hibbett D.S."/>
            <person name="Martin F."/>
            <person name="Nordberg H.P."/>
            <person name="Cantor M.N."/>
            <person name="Hua S.X."/>
        </authorList>
    </citation>
    <scope>NUCLEOTIDE SEQUENCE [LARGE SCALE GENOMIC DNA]</scope>
    <source>
        <strain evidence="2 3">Zn</strain>
    </source>
</reference>
<feature type="compositionally biased region" description="Polar residues" evidence="1">
    <location>
        <begin position="349"/>
        <end position="375"/>
    </location>
</feature>
<sequence length="420" mass="46505">MEASPNSINHVPHTPTSQAGTVEVRTAARENNTAPAKRRRRCLELQERRVVAEKRRIGVCSSCRAKKITCRHVLVFQDQESNLPTPKESNKRYKAALGIKDKNWRIETNNEGWVLHTPQDFRQTPSRDHNWKRKQRLTGGDVSKGKANARPESEIQSGTTEKSLRNPTHSIENTASNIVDLTHTDDDVSPDISAGEMSSTGPPQTYQSMLLPTGNANFYGELSTYQYPTASFENPSVLVAASGSYRYNNPTEGQFELSLPPGPQTSQVETGIYYTFGCLPPSSESAIGSEDTSTQPLAHLFPDVQQAWNILSQAPDQSGMFIPNPSERSPPNDTSPQTPSRRIEIPSLEFTSSTVGSQGQASFTPHSLSDTPTRNATGDQWGLAFLWNGWEPLCEFESLKGASEITDLRGDESFEDYLMR</sequence>
<organism evidence="2 3">
    <name type="scientific">Oidiodendron maius (strain Zn)</name>
    <dbReference type="NCBI Taxonomy" id="913774"/>
    <lineage>
        <taxon>Eukaryota</taxon>
        <taxon>Fungi</taxon>
        <taxon>Dikarya</taxon>
        <taxon>Ascomycota</taxon>
        <taxon>Pezizomycotina</taxon>
        <taxon>Leotiomycetes</taxon>
        <taxon>Leotiomycetes incertae sedis</taxon>
        <taxon>Myxotrichaceae</taxon>
        <taxon>Oidiodendron</taxon>
    </lineage>
</organism>
<dbReference type="HOGENOM" id="CLU_653994_0_0_1"/>
<feature type="compositionally biased region" description="Polar residues" evidence="1">
    <location>
        <begin position="1"/>
        <end position="20"/>
    </location>
</feature>
<feature type="region of interest" description="Disordered" evidence="1">
    <location>
        <begin position="316"/>
        <end position="375"/>
    </location>
</feature>
<feature type="compositionally biased region" description="Polar residues" evidence="1">
    <location>
        <begin position="154"/>
        <end position="167"/>
    </location>
</feature>
<evidence type="ECO:0000313" key="3">
    <source>
        <dbReference type="Proteomes" id="UP000054321"/>
    </source>
</evidence>
<dbReference type="EMBL" id="KN832872">
    <property type="protein sequence ID" value="KIN05276.1"/>
    <property type="molecule type" value="Genomic_DNA"/>
</dbReference>
<dbReference type="AlphaFoldDB" id="A0A0C3HAK4"/>
<evidence type="ECO:0000313" key="2">
    <source>
        <dbReference type="EMBL" id="KIN05276.1"/>
    </source>
</evidence>
<gene>
    <name evidence="2" type="ORF">OIDMADRAFT_51089</name>
</gene>
<accession>A0A0C3HAK4</accession>
<feature type="compositionally biased region" description="Polar residues" evidence="1">
    <location>
        <begin position="326"/>
        <end position="340"/>
    </location>
</feature>
<keyword evidence="3" id="KW-1185">Reference proteome</keyword>
<dbReference type="InParanoid" id="A0A0C3HAK4"/>
<proteinExistence type="predicted"/>
<feature type="region of interest" description="Disordered" evidence="1">
    <location>
        <begin position="1"/>
        <end position="36"/>
    </location>
</feature>